<dbReference type="Proteomes" id="UP000278006">
    <property type="component" value="Unassembled WGS sequence"/>
</dbReference>
<protein>
    <submittedName>
        <fullName evidence="3">Amidase</fullName>
    </submittedName>
</protein>
<dbReference type="Pfam" id="PF01425">
    <property type="entry name" value="Amidase"/>
    <property type="match status" value="1"/>
</dbReference>
<dbReference type="RefSeq" id="WP_122227527.1">
    <property type="nucleotide sequence ID" value="NZ_RDQO01000002.1"/>
</dbReference>
<evidence type="ECO:0000256" key="1">
    <source>
        <dbReference type="ARBA" id="ARBA00009199"/>
    </source>
</evidence>
<dbReference type="Gene3D" id="3.90.1300.10">
    <property type="entry name" value="Amidase signature (AS) domain"/>
    <property type="match status" value="1"/>
</dbReference>
<feature type="domain" description="Amidase" evidence="2">
    <location>
        <begin position="29"/>
        <end position="466"/>
    </location>
</feature>
<dbReference type="InterPro" id="IPR000120">
    <property type="entry name" value="Amidase"/>
</dbReference>
<evidence type="ECO:0000313" key="4">
    <source>
        <dbReference type="Proteomes" id="UP000278006"/>
    </source>
</evidence>
<accession>A0A3M6QTR6</accession>
<gene>
    <name evidence="3" type="ORF">D8I35_07485</name>
</gene>
<dbReference type="AlphaFoldDB" id="A0A3M6QTR6"/>
<keyword evidence="4" id="KW-1185">Reference proteome</keyword>
<dbReference type="EMBL" id="RDQO01000002">
    <property type="protein sequence ID" value="RMX06373.1"/>
    <property type="molecule type" value="Genomic_DNA"/>
</dbReference>
<comment type="similarity">
    <text evidence="1">Belongs to the amidase family.</text>
</comment>
<evidence type="ECO:0000259" key="2">
    <source>
        <dbReference type="Pfam" id="PF01425"/>
    </source>
</evidence>
<name>A0A3M6QTR6_9BURK</name>
<sequence length="485" mass="50883">MTRPLPPLWQYSAQELQVAYRAQECSPVDVLQACLARINQVQPRIGAFTALRAGAAMAEAHASAKRWRGGTPLSALDGVPVSIKDNLLTRDMPTTWGCPALATYQPPGEELAVTRLRQAGALIVGKTNVPEFTLEGYTDNPLFGPSRNPWDLALTPGGSSGGAAASVAAGCTPLAIGTDGGGSTRRPAAHCGLVGLKPSIGTVARSAGLPSLLLDFEVIGLLARDVADVQLALHVLGGPDPADRESWAAQAVRQAQAGMQAATPAPESLRILYVPALDDCPVDPQVARQCAAAMSVLEQLGHRVTRGELPLDLTAINANWPYVSQIGLDHLFTQHPAWREGASAKYQAMAAEGAAQPGRRLWEIWTQVRQLRQDCAGLFAQWDCIAMPSAAALPWPAAQAWPAEIAGQAVGPRGHAAFTGWVNAAGLPGLSVPTAPADGGPHAGLSTGLPIGLQLIGPFGTEDRLLTLAAGYESLLPWRARRPPL</sequence>
<dbReference type="GO" id="GO:0003824">
    <property type="term" value="F:catalytic activity"/>
    <property type="evidence" value="ECO:0007669"/>
    <property type="project" value="InterPro"/>
</dbReference>
<organism evidence="3 4">
    <name type="scientific">Corticibacter populi</name>
    <dbReference type="NCBI Taxonomy" id="1550736"/>
    <lineage>
        <taxon>Bacteria</taxon>
        <taxon>Pseudomonadati</taxon>
        <taxon>Pseudomonadota</taxon>
        <taxon>Betaproteobacteria</taxon>
        <taxon>Burkholderiales</taxon>
        <taxon>Comamonadaceae</taxon>
        <taxon>Corticibacter</taxon>
    </lineage>
</organism>
<proteinExistence type="inferred from homology"/>
<dbReference type="OrthoDB" id="8576090at2"/>
<dbReference type="InterPro" id="IPR023631">
    <property type="entry name" value="Amidase_dom"/>
</dbReference>
<dbReference type="PANTHER" id="PTHR11895:SF7">
    <property type="entry name" value="GLUTAMYL-TRNA(GLN) AMIDOTRANSFERASE SUBUNIT A, MITOCHONDRIAL"/>
    <property type="match status" value="1"/>
</dbReference>
<reference evidence="3 4" key="1">
    <citation type="submission" date="2018-10" db="EMBL/GenBank/DDBJ databases">
        <title>Draft genome of Cortibacter populi DSM10536.</title>
        <authorList>
            <person name="Bernier A.-M."/>
            <person name="Bernard K."/>
        </authorList>
    </citation>
    <scope>NUCLEOTIDE SEQUENCE [LARGE SCALE GENOMIC DNA]</scope>
    <source>
        <strain evidence="3 4">DSM 105136</strain>
    </source>
</reference>
<comment type="caution">
    <text evidence="3">The sequence shown here is derived from an EMBL/GenBank/DDBJ whole genome shotgun (WGS) entry which is preliminary data.</text>
</comment>
<dbReference type="SUPFAM" id="SSF75304">
    <property type="entry name" value="Amidase signature (AS) enzymes"/>
    <property type="match status" value="1"/>
</dbReference>
<dbReference type="PANTHER" id="PTHR11895">
    <property type="entry name" value="TRANSAMIDASE"/>
    <property type="match status" value="1"/>
</dbReference>
<evidence type="ECO:0000313" key="3">
    <source>
        <dbReference type="EMBL" id="RMX06373.1"/>
    </source>
</evidence>
<dbReference type="InterPro" id="IPR036928">
    <property type="entry name" value="AS_sf"/>
</dbReference>